<evidence type="ECO:0000313" key="2">
    <source>
        <dbReference type="Proteomes" id="UP001060085"/>
    </source>
</evidence>
<keyword evidence="2" id="KW-1185">Reference proteome</keyword>
<name>A0ACC0AST3_CATRO</name>
<evidence type="ECO:0000313" key="1">
    <source>
        <dbReference type="EMBL" id="KAI5663502.1"/>
    </source>
</evidence>
<sequence length="246" mass="28474">MIQKRLRKIKHTVLIIIAESIFNTKSHQTFPVQKPNLNNKNLRIDNSTRANSSSKINVIHVICVNRTLRFQHHDGFLHYPAPLLLLWRREAMGMVRPSSPADAQYKAWIRCFDALLLVTFHLLSLWKRCVRLEVDQSKTSYYITDRLFLDCCKFRLSCFGRLFISILGCIKPVDYLSRPNISDVTDVIETWGYSLVGYVAGGFPGLEAINKLRGTWKIPHKFSIDKSGCLVFRFDKEEDKEQILEG</sequence>
<accession>A0ACC0AST3</accession>
<proteinExistence type="predicted"/>
<dbReference type="Proteomes" id="UP001060085">
    <property type="component" value="Linkage Group LG05"/>
</dbReference>
<comment type="caution">
    <text evidence="1">The sequence shown here is derived from an EMBL/GenBank/DDBJ whole genome shotgun (WGS) entry which is preliminary data.</text>
</comment>
<gene>
    <name evidence="1" type="ORF">M9H77_22825</name>
</gene>
<dbReference type="EMBL" id="CM044705">
    <property type="protein sequence ID" value="KAI5663502.1"/>
    <property type="molecule type" value="Genomic_DNA"/>
</dbReference>
<organism evidence="1 2">
    <name type="scientific">Catharanthus roseus</name>
    <name type="common">Madagascar periwinkle</name>
    <name type="synonym">Vinca rosea</name>
    <dbReference type="NCBI Taxonomy" id="4058"/>
    <lineage>
        <taxon>Eukaryota</taxon>
        <taxon>Viridiplantae</taxon>
        <taxon>Streptophyta</taxon>
        <taxon>Embryophyta</taxon>
        <taxon>Tracheophyta</taxon>
        <taxon>Spermatophyta</taxon>
        <taxon>Magnoliopsida</taxon>
        <taxon>eudicotyledons</taxon>
        <taxon>Gunneridae</taxon>
        <taxon>Pentapetalae</taxon>
        <taxon>asterids</taxon>
        <taxon>lamiids</taxon>
        <taxon>Gentianales</taxon>
        <taxon>Apocynaceae</taxon>
        <taxon>Rauvolfioideae</taxon>
        <taxon>Vinceae</taxon>
        <taxon>Catharanthinae</taxon>
        <taxon>Catharanthus</taxon>
    </lineage>
</organism>
<protein>
    <submittedName>
        <fullName evidence="1">Uncharacterized protein</fullName>
    </submittedName>
</protein>
<reference evidence="2" key="1">
    <citation type="journal article" date="2023" name="Nat. Plants">
        <title>Single-cell RNA sequencing provides a high-resolution roadmap for understanding the multicellular compartmentation of specialized metabolism.</title>
        <authorList>
            <person name="Sun S."/>
            <person name="Shen X."/>
            <person name="Li Y."/>
            <person name="Li Y."/>
            <person name="Wang S."/>
            <person name="Li R."/>
            <person name="Zhang H."/>
            <person name="Shen G."/>
            <person name="Guo B."/>
            <person name="Wei J."/>
            <person name="Xu J."/>
            <person name="St-Pierre B."/>
            <person name="Chen S."/>
            <person name="Sun C."/>
        </authorList>
    </citation>
    <scope>NUCLEOTIDE SEQUENCE [LARGE SCALE GENOMIC DNA]</scope>
</reference>